<evidence type="ECO:0000313" key="1">
    <source>
        <dbReference type="EMBL" id="KAF7849931.1"/>
    </source>
</evidence>
<dbReference type="EMBL" id="MU089671">
    <property type="protein sequence ID" value="KAF7849931.1"/>
    <property type="molecule type" value="Genomic_DNA"/>
</dbReference>
<reference evidence="1" key="1">
    <citation type="submission" date="2020-05" db="EMBL/GenBank/DDBJ databases">
        <title>WGS assembly of Corymbia citriodora subspecies variegata.</title>
        <authorList>
            <person name="Barry K."/>
            <person name="Hundley H."/>
            <person name="Shu S."/>
            <person name="Jenkins J."/>
            <person name="Grimwood J."/>
            <person name="Baten A."/>
        </authorList>
    </citation>
    <scope>NUCLEOTIDE SEQUENCE</scope>
    <source>
        <strain evidence="1">CV2-018</strain>
    </source>
</reference>
<gene>
    <name evidence="1" type="ORF">BT93_L0114</name>
</gene>
<dbReference type="Proteomes" id="UP000806378">
    <property type="component" value="Unassembled WGS sequence"/>
</dbReference>
<comment type="caution">
    <text evidence="1">The sequence shown here is derived from an EMBL/GenBank/DDBJ whole genome shotgun (WGS) entry which is preliminary data.</text>
</comment>
<protein>
    <submittedName>
        <fullName evidence="1">Uncharacterized protein</fullName>
    </submittedName>
</protein>
<evidence type="ECO:0000313" key="2">
    <source>
        <dbReference type="Proteomes" id="UP000806378"/>
    </source>
</evidence>
<proteinExistence type="predicted"/>
<dbReference type="Gramene" id="rna-gnl|WGS:JABURB|Cocit.L0114.1">
    <property type="protein sequence ID" value="cds-KAF7849931.1"/>
    <property type="gene ID" value="gene-BT93_L0114"/>
</dbReference>
<organism evidence="1 2">
    <name type="scientific">Corymbia citriodora subsp. variegata</name>
    <dbReference type="NCBI Taxonomy" id="360336"/>
    <lineage>
        <taxon>Eukaryota</taxon>
        <taxon>Viridiplantae</taxon>
        <taxon>Streptophyta</taxon>
        <taxon>Embryophyta</taxon>
        <taxon>Tracheophyta</taxon>
        <taxon>Spermatophyta</taxon>
        <taxon>Magnoliopsida</taxon>
        <taxon>eudicotyledons</taxon>
        <taxon>Gunneridae</taxon>
        <taxon>Pentapetalae</taxon>
        <taxon>rosids</taxon>
        <taxon>malvids</taxon>
        <taxon>Myrtales</taxon>
        <taxon>Myrtaceae</taxon>
        <taxon>Myrtoideae</taxon>
        <taxon>Eucalypteae</taxon>
        <taxon>Corymbia</taxon>
    </lineage>
</organism>
<accession>A0A8T0CQM6</accession>
<sequence>MQISQWLFLLCSQASSPSSISHNQPSLLFFRRPRCAASSFSSSTKSVTCAMTIENPEIVRR</sequence>
<name>A0A8T0CQM6_CORYI</name>
<dbReference type="AlphaFoldDB" id="A0A8T0CQM6"/>
<keyword evidence="2" id="KW-1185">Reference proteome</keyword>